<evidence type="ECO:0000256" key="1">
    <source>
        <dbReference type="ARBA" id="ARBA00022553"/>
    </source>
</evidence>
<reference evidence="3" key="1">
    <citation type="journal article" date="2015" name="Nature">
        <title>Complex archaea that bridge the gap between prokaryotes and eukaryotes.</title>
        <authorList>
            <person name="Spang A."/>
            <person name="Saw J.H."/>
            <person name="Jorgensen S.L."/>
            <person name="Zaremba-Niedzwiedzka K."/>
            <person name="Martijn J."/>
            <person name="Lind A.E."/>
            <person name="van Eijk R."/>
            <person name="Schleper C."/>
            <person name="Guy L."/>
            <person name="Ettema T.J."/>
        </authorList>
    </citation>
    <scope>NUCLEOTIDE SEQUENCE</scope>
</reference>
<organism evidence="3">
    <name type="scientific">marine sediment metagenome</name>
    <dbReference type="NCBI Taxonomy" id="412755"/>
    <lineage>
        <taxon>unclassified sequences</taxon>
        <taxon>metagenomes</taxon>
        <taxon>ecological metagenomes</taxon>
    </lineage>
</organism>
<gene>
    <name evidence="3" type="ORF">LCGC14_0307510</name>
</gene>
<keyword evidence="1" id="KW-0597">Phosphoprotein</keyword>
<feature type="domain" description="Response regulatory" evidence="2">
    <location>
        <begin position="6"/>
        <end position="118"/>
    </location>
</feature>
<dbReference type="Gene3D" id="3.40.50.2300">
    <property type="match status" value="1"/>
</dbReference>
<protein>
    <recommendedName>
        <fullName evidence="2">Response regulatory domain-containing protein</fullName>
    </recommendedName>
</protein>
<dbReference type="InterPro" id="IPR011006">
    <property type="entry name" value="CheY-like_superfamily"/>
</dbReference>
<evidence type="ECO:0000313" key="3">
    <source>
        <dbReference type="EMBL" id="KKN82566.1"/>
    </source>
</evidence>
<dbReference type="PANTHER" id="PTHR44591">
    <property type="entry name" value="STRESS RESPONSE REGULATOR PROTEIN 1"/>
    <property type="match status" value="1"/>
</dbReference>
<evidence type="ECO:0000259" key="2">
    <source>
        <dbReference type="PROSITE" id="PS50110"/>
    </source>
</evidence>
<dbReference type="EMBL" id="LAZR01000198">
    <property type="protein sequence ID" value="KKN82566.1"/>
    <property type="molecule type" value="Genomic_DNA"/>
</dbReference>
<dbReference type="InterPro" id="IPR050595">
    <property type="entry name" value="Bact_response_regulator"/>
</dbReference>
<dbReference type="PROSITE" id="PS50110">
    <property type="entry name" value="RESPONSE_REGULATORY"/>
    <property type="match status" value="1"/>
</dbReference>
<dbReference type="GO" id="GO:0000160">
    <property type="term" value="P:phosphorelay signal transduction system"/>
    <property type="evidence" value="ECO:0007669"/>
    <property type="project" value="InterPro"/>
</dbReference>
<dbReference type="PANTHER" id="PTHR44591:SF21">
    <property type="entry name" value="TWO-COMPONENT RESPONSE REGULATOR"/>
    <property type="match status" value="1"/>
</dbReference>
<sequence>MPAIHSVLIVEDNLIVAMVIEDDLRDAGYEVLGPTMRSAPSLDIARSSTISLALVDIDLDGGDDGVDLARRLRDEHQVPSLYITGQAAVARAGKDAALGLLPKPFTPEQLLEAVAEALKYAATGEVPQTPKAAVWF</sequence>
<comment type="caution">
    <text evidence="3">The sequence shown here is derived from an EMBL/GenBank/DDBJ whole genome shotgun (WGS) entry which is preliminary data.</text>
</comment>
<dbReference type="SUPFAM" id="SSF52172">
    <property type="entry name" value="CheY-like"/>
    <property type="match status" value="1"/>
</dbReference>
<name>A0A0F9WA30_9ZZZZ</name>
<proteinExistence type="predicted"/>
<dbReference type="SMART" id="SM00448">
    <property type="entry name" value="REC"/>
    <property type="match status" value="1"/>
</dbReference>
<accession>A0A0F9WA30</accession>
<dbReference type="InterPro" id="IPR001789">
    <property type="entry name" value="Sig_transdc_resp-reg_receiver"/>
</dbReference>
<dbReference type="AlphaFoldDB" id="A0A0F9WA30"/>
<dbReference type="Pfam" id="PF00072">
    <property type="entry name" value="Response_reg"/>
    <property type="match status" value="1"/>
</dbReference>